<organism evidence="1 2">
    <name type="scientific">Mammaliicoccus lentus</name>
    <name type="common">Staphylococcus lentus</name>
    <dbReference type="NCBI Taxonomy" id="42858"/>
    <lineage>
        <taxon>Bacteria</taxon>
        <taxon>Bacillati</taxon>
        <taxon>Bacillota</taxon>
        <taxon>Bacilli</taxon>
        <taxon>Bacillales</taxon>
        <taxon>Staphylococcaceae</taxon>
        <taxon>Mammaliicoccus</taxon>
    </lineage>
</organism>
<gene>
    <name evidence="1" type="ORF">PYH69_09625</name>
</gene>
<reference evidence="1" key="1">
    <citation type="journal article" date="2023" name="Antibiotics">
        <title>Prevalence and Molecular Characterization of Methicillin-Resistant Staphylococci (MRS) and Mammaliicocci (MRM) in Dromedary Camels from Algeria: First Detection of SCCmec-mecC Hybrid in Methicillin-Resistant Mammaliicoccus lentus.</title>
        <authorList>
            <person name="Belhout C."/>
            <person name="Boyen F."/>
            <person name="Vereecke N."/>
            <person name="Theuns S."/>
            <person name="Taibi N."/>
            <person name="Stegger M."/>
            <person name="de la Fe-Rodriguez P.Y."/>
            <person name="Bouayad L."/>
            <person name="Elgroud R."/>
            <person name="Butaye P."/>
        </authorList>
    </citation>
    <scope>NUCLEOTIDE SEQUENCE</scope>
    <source>
        <strain evidence="1">7048</strain>
    </source>
</reference>
<dbReference type="EMBL" id="CP118848">
    <property type="protein sequence ID" value="WHI59015.1"/>
    <property type="molecule type" value="Genomic_DNA"/>
</dbReference>
<evidence type="ECO:0000313" key="2">
    <source>
        <dbReference type="Proteomes" id="UP001223261"/>
    </source>
</evidence>
<dbReference type="AlphaFoldDB" id="A0AAX3W0R1"/>
<dbReference type="RefSeq" id="WP_282861786.1">
    <property type="nucleotide sequence ID" value="NZ_CP118848.1"/>
</dbReference>
<proteinExistence type="predicted"/>
<sequence>MKYIITLSLATLTLYVFIKHTYKYASVQDTVEDSSNWKGLKKGTLYVDEHGNKIKFEIEPPIDYEDTQAYKDNEPWFSGMGRV</sequence>
<evidence type="ECO:0000313" key="1">
    <source>
        <dbReference type="EMBL" id="WHI59015.1"/>
    </source>
</evidence>
<protein>
    <submittedName>
        <fullName evidence="1">Uncharacterized protein</fullName>
    </submittedName>
</protein>
<name>A0AAX3W0R1_MAMLE</name>
<dbReference type="Proteomes" id="UP001223261">
    <property type="component" value="Chromosome"/>
</dbReference>
<accession>A0AAX3W0R1</accession>